<protein>
    <submittedName>
        <fullName evidence="1">Uncharacterized protein</fullName>
    </submittedName>
</protein>
<gene>
    <name evidence="1" type="ORF">ACH4WX_12830</name>
</gene>
<dbReference type="RefSeq" id="WP_033245067.1">
    <property type="nucleotide sequence ID" value="NZ_JBIRUQ010000002.1"/>
</dbReference>
<dbReference type="EMBL" id="JBIRUQ010000002">
    <property type="protein sequence ID" value="MFI1461595.1"/>
    <property type="molecule type" value="Genomic_DNA"/>
</dbReference>
<proteinExistence type="predicted"/>
<comment type="caution">
    <text evidence="1">The sequence shown here is derived from an EMBL/GenBank/DDBJ whole genome shotgun (WGS) entry which is preliminary data.</text>
</comment>
<evidence type="ECO:0000313" key="1">
    <source>
        <dbReference type="EMBL" id="MFI1461595.1"/>
    </source>
</evidence>
<dbReference type="Proteomes" id="UP001611263">
    <property type="component" value="Unassembled WGS sequence"/>
</dbReference>
<keyword evidence="2" id="KW-1185">Reference proteome</keyword>
<name>A0ABW7TKM6_9NOCA</name>
<organism evidence="1 2">
    <name type="scientific">Nocardia carnea</name>
    <dbReference type="NCBI Taxonomy" id="37328"/>
    <lineage>
        <taxon>Bacteria</taxon>
        <taxon>Bacillati</taxon>
        <taxon>Actinomycetota</taxon>
        <taxon>Actinomycetes</taxon>
        <taxon>Mycobacteriales</taxon>
        <taxon>Nocardiaceae</taxon>
        <taxon>Nocardia</taxon>
    </lineage>
</organism>
<evidence type="ECO:0000313" key="2">
    <source>
        <dbReference type="Proteomes" id="UP001611263"/>
    </source>
</evidence>
<dbReference type="GeneID" id="93504597"/>
<reference evidence="1 2" key="1">
    <citation type="submission" date="2024-10" db="EMBL/GenBank/DDBJ databases">
        <title>The Natural Products Discovery Center: Release of the First 8490 Sequenced Strains for Exploring Actinobacteria Biosynthetic Diversity.</title>
        <authorList>
            <person name="Kalkreuter E."/>
            <person name="Kautsar S.A."/>
            <person name="Yang D."/>
            <person name="Bader C.D."/>
            <person name="Teijaro C.N."/>
            <person name="Fluegel L."/>
            <person name="Davis C.M."/>
            <person name="Simpson J.R."/>
            <person name="Lauterbach L."/>
            <person name="Steele A.D."/>
            <person name="Gui C."/>
            <person name="Meng S."/>
            <person name="Li G."/>
            <person name="Viehrig K."/>
            <person name="Ye F."/>
            <person name="Su P."/>
            <person name="Kiefer A.F."/>
            <person name="Nichols A."/>
            <person name="Cepeda A.J."/>
            <person name="Yan W."/>
            <person name="Fan B."/>
            <person name="Jiang Y."/>
            <person name="Adhikari A."/>
            <person name="Zheng C.-J."/>
            <person name="Schuster L."/>
            <person name="Cowan T.M."/>
            <person name="Smanski M.J."/>
            <person name="Chevrette M.G."/>
            <person name="De Carvalho L.P.S."/>
            <person name="Shen B."/>
        </authorList>
    </citation>
    <scope>NUCLEOTIDE SEQUENCE [LARGE SCALE GENOMIC DNA]</scope>
    <source>
        <strain evidence="1 2">NPDC020568</strain>
    </source>
</reference>
<sequence length="63" mass="6708">MLAGTQPVHSTNACCARIPELISAQSSGAVLRRAERFLVQRMARAREPEAAGDVMARTGNVLA</sequence>
<accession>A0ABW7TKM6</accession>